<comment type="catalytic activity">
    <reaction evidence="9">
        <text>uridine + phosphate = alpha-D-ribose 1-phosphate + uracil</text>
        <dbReference type="Rhea" id="RHEA:24388"/>
        <dbReference type="ChEBI" id="CHEBI:16704"/>
        <dbReference type="ChEBI" id="CHEBI:17568"/>
        <dbReference type="ChEBI" id="CHEBI:43474"/>
        <dbReference type="ChEBI" id="CHEBI:57720"/>
        <dbReference type="EC" id="2.4.2.2"/>
    </reaction>
</comment>
<evidence type="ECO:0000259" key="11">
    <source>
        <dbReference type="SMART" id="SM00941"/>
    </source>
</evidence>
<dbReference type="RefSeq" id="WP_013779041.1">
    <property type="nucleotide sequence ID" value="NC_015519.1"/>
</dbReference>
<dbReference type="KEGG" id="tep:TepRe1_1992"/>
<comment type="function">
    <text evidence="2">Catalyzes phosphorolysis of the pyrimidine nucleosides uridine, thymidine and 2'-deoxyuridine with the formation of the corresponding pyrimidine base and ribose-1-phosphate.</text>
</comment>
<dbReference type="GO" id="GO:0005829">
    <property type="term" value="C:cytosol"/>
    <property type="evidence" value="ECO:0007669"/>
    <property type="project" value="TreeGrafter"/>
</dbReference>
<dbReference type="InterPro" id="IPR013102">
    <property type="entry name" value="PYNP_C"/>
</dbReference>
<dbReference type="InterPro" id="IPR036566">
    <property type="entry name" value="PYNP-like_C_sf"/>
</dbReference>
<comment type="subunit">
    <text evidence="4">Homodimer.</text>
</comment>
<dbReference type="InterPro" id="IPR035902">
    <property type="entry name" value="Nuc_phospho_transferase"/>
</dbReference>
<dbReference type="InterPro" id="IPR000312">
    <property type="entry name" value="Glycosyl_Trfase_fam3"/>
</dbReference>
<keyword evidence="8 12" id="KW-0808">Transferase</keyword>
<dbReference type="GO" id="GO:0004850">
    <property type="term" value="F:uridine phosphorylase activity"/>
    <property type="evidence" value="ECO:0007669"/>
    <property type="project" value="RHEA"/>
</dbReference>
<dbReference type="EMBL" id="HF563609">
    <property type="protein sequence ID" value="CCP26970.1"/>
    <property type="molecule type" value="Genomic_DNA"/>
</dbReference>
<gene>
    <name evidence="12" type="primary">pdp</name>
    <name evidence="12" type="ordered locus">TEPIRE1_2147</name>
</gene>
<dbReference type="EC" id="2.4.2.2" evidence="5"/>
<evidence type="ECO:0000256" key="6">
    <source>
        <dbReference type="ARBA" id="ARBA00014680"/>
    </source>
</evidence>
<evidence type="ECO:0000313" key="13">
    <source>
        <dbReference type="Proteomes" id="UP000010802"/>
    </source>
</evidence>
<dbReference type="NCBIfam" id="TIGR02644">
    <property type="entry name" value="Y_phosphoryl"/>
    <property type="match status" value="1"/>
</dbReference>
<dbReference type="Gene3D" id="1.20.970.10">
    <property type="entry name" value="Transferase, Pyrimidine Nucleoside Phosphorylase, Chain C"/>
    <property type="match status" value="1"/>
</dbReference>
<dbReference type="AlphaFoldDB" id="F4LQW7"/>
<organism evidence="12 13">
    <name type="scientific">Tepidanaerobacter acetatoxydans (strain DSM 21804 / JCM 16047 / Re1)</name>
    <dbReference type="NCBI Taxonomy" id="1209989"/>
    <lineage>
        <taxon>Bacteria</taxon>
        <taxon>Bacillati</taxon>
        <taxon>Bacillota</taxon>
        <taxon>Clostridia</taxon>
        <taxon>Thermosediminibacterales</taxon>
        <taxon>Tepidanaerobacteraceae</taxon>
        <taxon>Tepidanaerobacter</taxon>
    </lineage>
</organism>
<evidence type="ECO:0000313" key="12">
    <source>
        <dbReference type="EMBL" id="CCP26970.1"/>
    </source>
</evidence>
<feature type="domain" description="Pyrimidine nucleoside phosphorylase C-terminal" evidence="11">
    <location>
        <begin position="346"/>
        <end position="420"/>
    </location>
</feature>
<accession>F4LQW7</accession>
<dbReference type="InterPro" id="IPR000053">
    <property type="entry name" value="Thymidine/pyrmidine_PPase"/>
</dbReference>
<dbReference type="GO" id="GO:0004645">
    <property type="term" value="F:1,4-alpha-oligoglucan phosphorylase activity"/>
    <property type="evidence" value="ECO:0007669"/>
    <property type="project" value="InterPro"/>
</dbReference>
<keyword evidence="13" id="KW-1185">Reference proteome</keyword>
<dbReference type="InterPro" id="IPR036320">
    <property type="entry name" value="Glycosyl_Trfase_fam3_N_dom_sf"/>
</dbReference>
<proteinExistence type="inferred from homology"/>
<dbReference type="FunFam" id="3.40.1030.10:FF:000003">
    <property type="entry name" value="Pyrimidine-nucleoside phosphorylase"/>
    <property type="match status" value="1"/>
</dbReference>
<evidence type="ECO:0000256" key="4">
    <source>
        <dbReference type="ARBA" id="ARBA00011738"/>
    </source>
</evidence>
<sequence length="442" mass="47903">MFFVPDIIEKKKRGLKLSKDEIQFIIDGYVGGSIPDYQISALLMAIYFKGMDEEETTDLTMAMAHSGEMVDLSSIDGIKVDKHSTGGIADTTTLVLLPLASSVGIKVAKMSGRGLGHTGGTVDKLESIPGFCCELDTKTFIDSVNTIGAAITGQSKNLVPADKMLYALRDVTATVDSIPLIASSIMSKKIAGGADKIILDVKFGNGAFMKTFEDAQELGQLMVKIGELAGRETVAYITDMEQPLGLAIGNAIEVVEAIEVLKGKGHEDLLELCLEFASEMMLLAKIESDKTKAVQKLKDSIETGKALAKFKEIIGNQGGDSRVIQDYSLLPKAKYQSEVAAAEDGYVNKIDAARLGLTAMKLGAGRQKKDDIIDPAVGIWIYKKVGDKVKKGEVFAKILANDEAKLSWAVDETRKAFEFTLDSIEKRKVIWAKITKDEVLKF</sequence>
<comment type="catalytic activity">
    <reaction evidence="1">
        <text>2'-deoxyuridine + phosphate = 2-deoxy-alpha-D-ribose 1-phosphate + uracil</text>
        <dbReference type="Rhea" id="RHEA:22824"/>
        <dbReference type="ChEBI" id="CHEBI:16450"/>
        <dbReference type="ChEBI" id="CHEBI:17568"/>
        <dbReference type="ChEBI" id="CHEBI:43474"/>
        <dbReference type="ChEBI" id="CHEBI:57259"/>
        <dbReference type="EC" id="2.4.2.2"/>
    </reaction>
</comment>
<dbReference type="PATRIC" id="fig|1209989.3.peg.2469"/>
<name>F4LQW7_TEPAE</name>
<evidence type="ECO:0000256" key="8">
    <source>
        <dbReference type="ARBA" id="ARBA00022679"/>
    </source>
</evidence>
<evidence type="ECO:0000256" key="7">
    <source>
        <dbReference type="ARBA" id="ARBA00022676"/>
    </source>
</evidence>
<dbReference type="SUPFAM" id="SSF47648">
    <property type="entry name" value="Nucleoside phosphorylase/phosphoribosyltransferase N-terminal domain"/>
    <property type="match status" value="1"/>
</dbReference>
<dbReference type="GO" id="GO:0006213">
    <property type="term" value="P:pyrimidine nucleoside metabolic process"/>
    <property type="evidence" value="ECO:0007669"/>
    <property type="project" value="InterPro"/>
</dbReference>
<dbReference type="SMART" id="SM00941">
    <property type="entry name" value="PYNP_C"/>
    <property type="match status" value="1"/>
</dbReference>
<dbReference type="HOGENOM" id="CLU_025040_0_1_9"/>
<dbReference type="GO" id="GO:0009032">
    <property type="term" value="F:thymidine phosphorylase activity"/>
    <property type="evidence" value="ECO:0007669"/>
    <property type="project" value="TreeGrafter"/>
</dbReference>
<dbReference type="KEGG" id="tae:TepiRe1_2147"/>
<dbReference type="Pfam" id="PF00591">
    <property type="entry name" value="Glycos_transf_3"/>
    <property type="match status" value="1"/>
</dbReference>
<dbReference type="STRING" id="1209989.TepRe1_1992"/>
<dbReference type="PROSITE" id="PS00647">
    <property type="entry name" value="THYMID_PHOSPHORYLASE"/>
    <property type="match status" value="1"/>
</dbReference>
<dbReference type="GO" id="GO:0047847">
    <property type="term" value="F:deoxyuridine phosphorylase activity"/>
    <property type="evidence" value="ECO:0007669"/>
    <property type="project" value="RHEA"/>
</dbReference>
<evidence type="ECO:0000256" key="3">
    <source>
        <dbReference type="ARBA" id="ARBA00006915"/>
    </source>
</evidence>
<evidence type="ECO:0000256" key="1">
    <source>
        <dbReference type="ARBA" id="ARBA00001066"/>
    </source>
</evidence>
<reference evidence="13" key="1">
    <citation type="journal article" date="2013" name="Genome Announc.">
        <title>First genome sequence of a syntrophic acetate-oxidizing bacterium, Tepidanaerobacter acetatoxydans strain Re1.</title>
        <authorList>
            <person name="Manzoor S."/>
            <person name="Bongcam-Rudloff E."/>
            <person name="Schnurer A."/>
            <person name="Muller B."/>
        </authorList>
    </citation>
    <scope>NUCLEOTIDE SEQUENCE [LARGE SCALE GENOMIC DNA]</scope>
    <source>
        <strain evidence="13">Re1</strain>
    </source>
</reference>
<evidence type="ECO:0000256" key="2">
    <source>
        <dbReference type="ARBA" id="ARBA00003877"/>
    </source>
</evidence>
<dbReference type="SUPFAM" id="SSF52418">
    <property type="entry name" value="Nucleoside phosphorylase/phosphoribosyltransferase catalytic domain"/>
    <property type="match status" value="1"/>
</dbReference>
<accession>L0S114</accession>
<dbReference type="NCBIfam" id="NF004490">
    <property type="entry name" value="PRK05820.1"/>
    <property type="match status" value="1"/>
</dbReference>
<dbReference type="InterPro" id="IPR018090">
    <property type="entry name" value="Pyrmidine_PPas_bac/euk"/>
</dbReference>
<comment type="catalytic activity">
    <reaction evidence="10">
        <text>thymidine + phosphate = 2-deoxy-alpha-D-ribose 1-phosphate + thymine</text>
        <dbReference type="Rhea" id="RHEA:16037"/>
        <dbReference type="ChEBI" id="CHEBI:17748"/>
        <dbReference type="ChEBI" id="CHEBI:17821"/>
        <dbReference type="ChEBI" id="CHEBI:43474"/>
        <dbReference type="ChEBI" id="CHEBI:57259"/>
        <dbReference type="EC" id="2.4.2.2"/>
    </reaction>
</comment>
<keyword evidence="7 12" id="KW-0328">Glycosyltransferase</keyword>
<evidence type="ECO:0000256" key="5">
    <source>
        <dbReference type="ARBA" id="ARBA00011889"/>
    </source>
</evidence>
<comment type="similarity">
    <text evidence="3">Belongs to the thymidine/pyrimidine-nucleoside phosphorylase family.</text>
</comment>
<dbReference type="GO" id="GO:0006206">
    <property type="term" value="P:pyrimidine nucleobase metabolic process"/>
    <property type="evidence" value="ECO:0007669"/>
    <property type="project" value="InterPro"/>
</dbReference>
<dbReference type="Gene3D" id="3.90.1170.30">
    <property type="entry name" value="Pyrimidine nucleoside phosphorylase-like, C-terminal domain"/>
    <property type="match status" value="1"/>
</dbReference>
<dbReference type="OrthoDB" id="9763887at2"/>
<dbReference type="NCBIfam" id="NF004747">
    <property type="entry name" value="PRK06078.1"/>
    <property type="match status" value="1"/>
</dbReference>
<dbReference type="Proteomes" id="UP000010802">
    <property type="component" value="Chromosome"/>
</dbReference>
<dbReference type="Gene3D" id="3.40.1030.10">
    <property type="entry name" value="Nucleoside phosphorylase/phosphoribosyltransferase catalytic domain"/>
    <property type="match status" value="1"/>
</dbReference>
<evidence type="ECO:0000256" key="9">
    <source>
        <dbReference type="ARBA" id="ARBA00048453"/>
    </source>
</evidence>
<protein>
    <recommendedName>
        <fullName evidence="6">Pyrimidine-nucleoside phosphorylase</fullName>
        <ecNumber evidence="5">2.4.2.2</ecNumber>
    </recommendedName>
</protein>
<dbReference type="PIRSF" id="PIRSF000478">
    <property type="entry name" value="TP_PyNP"/>
    <property type="match status" value="1"/>
</dbReference>
<dbReference type="Pfam" id="PF07831">
    <property type="entry name" value="PYNP_C"/>
    <property type="match status" value="1"/>
</dbReference>
<dbReference type="Pfam" id="PF02885">
    <property type="entry name" value="Glycos_trans_3N"/>
    <property type="match status" value="1"/>
</dbReference>
<dbReference type="InterPro" id="IPR017872">
    <property type="entry name" value="Pyrmidine_PPase_CS"/>
</dbReference>
<dbReference type="PANTHER" id="PTHR10515">
    <property type="entry name" value="THYMIDINE PHOSPHORYLASE"/>
    <property type="match status" value="1"/>
</dbReference>
<dbReference type="SUPFAM" id="SSF54680">
    <property type="entry name" value="Pyrimidine nucleoside phosphorylase C-terminal domain"/>
    <property type="match status" value="1"/>
</dbReference>
<evidence type="ECO:0000256" key="10">
    <source>
        <dbReference type="ARBA" id="ARBA00048525"/>
    </source>
</evidence>
<dbReference type="eggNOG" id="COG0213">
    <property type="taxonomic scope" value="Bacteria"/>
</dbReference>
<dbReference type="PANTHER" id="PTHR10515:SF0">
    <property type="entry name" value="THYMIDINE PHOSPHORYLASE"/>
    <property type="match status" value="1"/>
</dbReference>
<dbReference type="InterPro" id="IPR017459">
    <property type="entry name" value="Glycosyl_Trfase_fam3_N_dom"/>
</dbReference>